<dbReference type="PANTHER" id="PTHR45011">
    <property type="entry name" value="DAP3-BINDING CELL DEATH ENHANCER 1"/>
    <property type="match status" value="1"/>
</dbReference>
<evidence type="ECO:0000313" key="2">
    <source>
        <dbReference type="EMBL" id="MYM21629.1"/>
    </source>
</evidence>
<dbReference type="Proteomes" id="UP000479335">
    <property type="component" value="Unassembled WGS sequence"/>
</dbReference>
<protein>
    <submittedName>
        <fullName evidence="2">Sel1 repeat family protein</fullName>
    </submittedName>
</protein>
<keyword evidence="3" id="KW-1185">Reference proteome</keyword>
<reference evidence="2 3" key="1">
    <citation type="submission" date="2019-12" db="EMBL/GenBank/DDBJ databases">
        <title>Novel species isolated from a subtropical stream in China.</title>
        <authorList>
            <person name="Lu H."/>
        </authorList>
    </citation>
    <scope>NUCLEOTIDE SEQUENCE [LARGE SCALE GENOMIC DNA]</scope>
    <source>
        <strain evidence="2 3">FT135W</strain>
    </source>
</reference>
<accession>A0A6L8K296</accession>
<gene>
    <name evidence="2" type="ORF">GTP46_03070</name>
</gene>
<evidence type="ECO:0000256" key="1">
    <source>
        <dbReference type="SAM" id="SignalP"/>
    </source>
</evidence>
<dbReference type="SMART" id="SM00671">
    <property type="entry name" value="SEL1"/>
    <property type="match status" value="3"/>
</dbReference>
<dbReference type="PANTHER" id="PTHR45011:SF1">
    <property type="entry name" value="DAP3-BINDING CELL DEATH ENHANCER 1"/>
    <property type="match status" value="1"/>
</dbReference>
<feature type="signal peptide" evidence="1">
    <location>
        <begin position="1"/>
        <end position="23"/>
    </location>
</feature>
<name>A0A6L8K296_9BURK</name>
<proteinExistence type="predicted"/>
<keyword evidence="1" id="KW-0732">Signal</keyword>
<dbReference type="InterPro" id="IPR011990">
    <property type="entry name" value="TPR-like_helical_dom_sf"/>
</dbReference>
<evidence type="ECO:0000313" key="3">
    <source>
        <dbReference type="Proteomes" id="UP000479335"/>
    </source>
</evidence>
<organism evidence="2 3">
    <name type="scientific">Duganella flavida</name>
    <dbReference type="NCBI Taxonomy" id="2692175"/>
    <lineage>
        <taxon>Bacteria</taxon>
        <taxon>Pseudomonadati</taxon>
        <taxon>Pseudomonadota</taxon>
        <taxon>Betaproteobacteria</taxon>
        <taxon>Burkholderiales</taxon>
        <taxon>Oxalobacteraceae</taxon>
        <taxon>Telluria group</taxon>
        <taxon>Duganella</taxon>
    </lineage>
</organism>
<dbReference type="InterPro" id="IPR052748">
    <property type="entry name" value="ISR_Activator"/>
</dbReference>
<dbReference type="SUPFAM" id="SSF81901">
    <property type="entry name" value="HCP-like"/>
    <property type="match status" value="1"/>
</dbReference>
<sequence length="183" mass="19512">MKKTPSAMLSILLFAATCPASHAGSWNKPTPNEAFSKGDYQTALRGFTDRAMLGEDAAQDNVGMMYAQALGTERDVAKAASWYRKAAEQGYAQGQRHLAGLMMTGEGVEQDIPGAIRLYQKAVDQGLASAQRDLGSLYEAGNGVTQDNQKALELFTLAANQGDAFAQERVAALSRKAGLPARP</sequence>
<feature type="chain" id="PRO_5026764835" evidence="1">
    <location>
        <begin position="24"/>
        <end position="183"/>
    </location>
</feature>
<dbReference type="InterPro" id="IPR006597">
    <property type="entry name" value="Sel1-like"/>
</dbReference>
<comment type="caution">
    <text evidence="2">The sequence shown here is derived from an EMBL/GenBank/DDBJ whole genome shotgun (WGS) entry which is preliminary data.</text>
</comment>
<dbReference type="AlphaFoldDB" id="A0A6L8K296"/>
<dbReference type="Pfam" id="PF08238">
    <property type="entry name" value="Sel1"/>
    <property type="match status" value="3"/>
</dbReference>
<dbReference type="RefSeq" id="WP_161005154.1">
    <property type="nucleotide sequence ID" value="NZ_WWCN01000002.1"/>
</dbReference>
<dbReference type="Gene3D" id="1.25.40.10">
    <property type="entry name" value="Tetratricopeptide repeat domain"/>
    <property type="match status" value="1"/>
</dbReference>
<dbReference type="EMBL" id="WWCN01000002">
    <property type="protein sequence ID" value="MYM21629.1"/>
    <property type="molecule type" value="Genomic_DNA"/>
</dbReference>